<dbReference type="eggNOG" id="COG0789">
    <property type="taxonomic scope" value="Bacteria"/>
</dbReference>
<reference evidence="1 2" key="1">
    <citation type="journal article" date="2015" name="Genome Announc.">
        <title>Expanding the biotechnology potential of lactobacilli through comparative genomics of 213 strains and associated genera.</title>
        <authorList>
            <person name="Sun Z."/>
            <person name="Harris H.M."/>
            <person name="McCann A."/>
            <person name="Guo C."/>
            <person name="Argimon S."/>
            <person name="Zhang W."/>
            <person name="Yang X."/>
            <person name="Jeffery I.B."/>
            <person name="Cooney J.C."/>
            <person name="Kagawa T.F."/>
            <person name="Liu W."/>
            <person name="Song Y."/>
            <person name="Salvetti E."/>
            <person name="Wrobel A."/>
            <person name="Rasinkangas P."/>
            <person name="Parkhill J."/>
            <person name="Rea M.C."/>
            <person name="O'Sullivan O."/>
            <person name="Ritari J."/>
            <person name="Douillard F.P."/>
            <person name="Paul Ross R."/>
            <person name="Yang R."/>
            <person name="Briner A.E."/>
            <person name="Felis G.E."/>
            <person name="de Vos W.M."/>
            <person name="Barrangou R."/>
            <person name="Klaenhammer T.R."/>
            <person name="Caufield P.W."/>
            <person name="Cui Y."/>
            <person name="Zhang H."/>
            <person name="O'Toole P.W."/>
        </authorList>
    </citation>
    <scope>NUCLEOTIDE SEQUENCE [LARGE SCALE GENOMIC DNA]</scope>
    <source>
        <strain evidence="1 2">DSM 15814</strain>
    </source>
</reference>
<dbReference type="PANTHER" id="PTHR40056">
    <property type="entry name" value="HYPOTHETICAL CYTOSOLIC PROTEIN"/>
    <property type="match status" value="1"/>
</dbReference>
<gene>
    <name evidence="1" type="ORF">FD35_GL002675</name>
</gene>
<dbReference type="EMBL" id="AZFF01000009">
    <property type="protein sequence ID" value="KRL54335.1"/>
    <property type="molecule type" value="Genomic_DNA"/>
</dbReference>
<dbReference type="PANTHER" id="PTHR40056:SF1">
    <property type="entry name" value="DUF1836 DOMAIN-CONTAINING PROTEIN"/>
    <property type="match status" value="1"/>
</dbReference>
<accession>A0A0R1RBD3</accession>
<proteinExistence type="predicted"/>
<dbReference type="AlphaFoldDB" id="A0A0R1RBD3"/>
<dbReference type="InterPro" id="IPR014975">
    <property type="entry name" value="DUF1836"/>
</dbReference>
<comment type="caution">
    <text evidence="1">The sequence shown here is derived from an EMBL/GenBank/DDBJ whole genome shotgun (WGS) entry which is preliminary data.</text>
</comment>
<sequence>MSKPLNQSFENNNLMILPHWSDLPGFDLHLDQLIELTNGYLRPITGDIVTKTMMHNYFKADVLVAPDKKSYHKIHLAGAIIVGLLKNIFSLEELRVALQYIIDNESPQKSYDHFITLFNQEAANDSFKHFRLAEQQQQEMSAAEVIRYDALEAFLFWLSAKKALHRVIDANQQ</sequence>
<evidence type="ECO:0008006" key="3">
    <source>
        <dbReference type="Google" id="ProtNLM"/>
    </source>
</evidence>
<keyword evidence="2" id="KW-1185">Reference proteome</keyword>
<organism evidence="1 2">
    <name type="scientific">Furfurilactobacillus rossiae DSM 15814</name>
    <dbReference type="NCBI Taxonomy" id="1114972"/>
    <lineage>
        <taxon>Bacteria</taxon>
        <taxon>Bacillati</taxon>
        <taxon>Bacillota</taxon>
        <taxon>Bacilli</taxon>
        <taxon>Lactobacillales</taxon>
        <taxon>Lactobacillaceae</taxon>
        <taxon>Furfurilactobacillus</taxon>
    </lineage>
</organism>
<dbReference type="STRING" id="1114972.FD35_GL002675"/>
<protein>
    <recommendedName>
        <fullName evidence="3">DUF1836 domain-containing protein</fullName>
    </recommendedName>
</protein>
<name>A0A0R1RBD3_9LACO</name>
<evidence type="ECO:0000313" key="1">
    <source>
        <dbReference type="EMBL" id="KRL54335.1"/>
    </source>
</evidence>
<dbReference type="Proteomes" id="UP000051999">
    <property type="component" value="Unassembled WGS sequence"/>
</dbReference>
<dbReference type="RefSeq" id="WP_017260868.1">
    <property type="nucleotide sequence ID" value="NZ_AUAW01000009.1"/>
</dbReference>
<evidence type="ECO:0000313" key="2">
    <source>
        <dbReference type="Proteomes" id="UP000051999"/>
    </source>
</evidence>
<dbReference type="Pfam" id="PF08876">
    <property type="entry name" value="DUF1836"/>
    <property type="match status" value="1"/>
</dbReference>
<dbReference type="OrthoDB" id="3191472at2"/>
<dbReference type="PATRIC" id="fig|1114972.6.peg.2741"/>